<dbReference type="CDD" id="cd07957">
    <property type="entry name" value="Anticodon_Ia_Met"/>
    <property type="match status" value="1"/>
</dbReference>
<name>A0A5B7XUE7_9MOLU</name>
<evidence type="ECO:0000256" key="2">
    <source>
        <dbReference type="ARBA" id="ARBA00012838"/>
    </source>
</evidence>
<keyword evidence="5 10" id="KW-0547">Nucleotide-binding</keyword>
<evidence type="ECO:0000259" key="11">
    <source>
        <dbReference type="Pfam" id="PF09334"/>
    </source>
</evidence>
<evidence type="ECO:0000256" key="6">
    <source>
        <dbReference type="ARBA" id="ARBA00022840"/>
    </source>
</evidence>
<dbReference type="EMBL" id="CP040825">
    <property type="protein sequence ID" value="QCZ36476.1"/>
    <property type="molecule type" value="Genomic_DNA"/>
</dbReference>
<comment type="function">
    <text evidence="1">Is required not only for elongation of protein synthesis but also for the initiation of all mRNA translation through initiator tRNA(fMet) aminoacylation.</text>
</comment>
<dbReference type="GO" id="GO:0005524">
    <property type="term" value="F:ATP binding"/>
    <property type="evidence" value="ECO:0007669"/>
    <property type="project" value="UniProtKB-KW"/>
</dbReference>
<evidence type="ECO:0000256" key="10">
    <source>
        <dbReference type="RuleBase" id="RU363039"/>
    </source>
</evidence>
<reference evidence="12 13" key="1">
    <citation type="submission" date="2019-06" db="EMBL/GenBank/DDBJ databases">
        <title>Mycoplasma sp. 2F1A isolated from ostrich.</title>
        <authorList>
            <person name="Spergser J."/>
        </authorList>
    </citation>
    <scope>NUCLEOTIDE SEQUENCE [LARGE SCALE GENOMIC DNA]</scope>
    <source>
        <strain evidence="12 13">2F1A</strain>
    </source>
</reference>
<evidence type="ECO:0000256" key="9">
    <source>
        <dbReference type="ARBA" id="ARBA00030904"/>
    </source>
</evidence>
<gene>
    <name evidence="12" type="ORF">FG904_00335</name>
</gene>
<dbReference type="Proteomes" id="UP000305457">
    <property type="component" value="Chromosome"/>
</dbReference>
<keyword evidence="8 10" id="KW-0030">Aminoacyl-tRNA synthetase</keyword>
<feature type="domain" description="Methionyl/Leucyl tRNA synthetase" evidence="11">
    <location>
        <begin position="156"/>
        <end position="372"/>
    </location>
</feature>
<keyword evidence="4 10" id="KW-0436">Ligase</keyword>
<evidence type="ECO:0000256" key="4">
    <source>
        <dbReference type="ARBA" id="ARBA00022598"/>
    </source>
</evidence>
<evidence type="ECO:0000313" key="13">
    <source>
        <dbReference type="Proteomes" id="UP000305457"/>
    </source>
</evidence>
<feature type="domain" description="Methionyl/Leucyl tRNA synthetase" evidence="11">
    <location>
        <begin position="6"/>
        <end position="139"/>
    </location>
</feature>
<dbReference type="PRINTS" id="PR01041">
    <property type="entry name" value="TRNASYNTHMET"/>
</dbReference>
<organism evidence="12 13">
    <name type="scientific">Mycoplasma nasistruthionis</name>
    <dbReference type="NCBI Taxonomy" id="353852"/>
    <lineage>
        <taxon>Bacteria</taxon>
        <taxon>Bacillati</taxon>
        <taxon>Mycoplasmatota</taxon>
        <taxon>Mollicutes</taxon>
        <taxon>Mycoplasmataceae</taxon>
        <taxon>Mycoplasma</taxon>
    </lineage>
</organism>
<evidence type="ECO:0000256" key="1">
    <source>
        <dbReference type="ARBA" id="ARBA00003314"/>
    </source>
</evidence>
<dbReference type="OrthoDB" id="9810191at2"/>
<dbReference type="InterPro" id="IPR023457">
    <property type="entry name" value="Met-tRNA_synth_2"/>
</dbReference>
<dbReference type="InterPro" id="IPR041872">
    <property type="entry name" value="Anticodon_Met"/>
</dbReference>
<dbReference type="Pfam" id="PF09334">
    <property type="entry name" value="tRNA-synt_1g"/>
    <property type="match status" value="2"/>
</dbReference>
<dbReference type="NCBIfam" id="TIGR00398">
    <property type="entry name" value="metG"/>
    <property type="match status" value="1"/>
</dbReference>
<dbReference type="InterPro" id="IPR014758">
    <property type="entry name" value="Met-tRNA_synth"/>
</dbReference>
<dbReference type="Gene3D" id="1.10.730.10">
    <property type="entry name" value="Isoleucyl-tRNA Synthetase, Domain 1"/>
    <property type="match status" value="1"/>
</dbReference>
<dbReference type="RefSeq" id="WP_139591959.1">
    <property type="nucleotide sequence ID" value="NZ_CP040825.1"/>
</dbReference>
<dbReference type="GO" id="GO:0006431">
    <property type="term" value="P:methionyl-tRNA aminoacylation"/>
    <property type="evidence" value="ECO:0007669"/>
    <property type="project" value="InterPro"/>
</dbReference>
<evidence type="ECO:0000256" key="5">
    <source>
        <dbReference type="ARBA" id="ARBA00022741"/>
    </source>
</evidence>
<evidence type="ECO:0000256" key="7">
    <source>
        <dbReference type="ARBA" id="ARBA00022917"/>
    </source>
</evidence>
<dbReference type="CDD" id="cd00814">
    <property type="entry name" value="MetRS_core"/>
    <property type="match status" value="1"/>
</dbReference>
<dbReference type="AlphaFoldDB" id="A0A5B7XUE7"/>
<keyword evidence="6 10" id="KW-0067">ATP-binding</keyword>
<protein>
    <recommendedName>
        <fullName evidence="3">Methionine--tRNA ligase</fullName>
        <ecNumber evidence="2">6.1.1.10</ecNumber>
    </recommendedName>
    <alternativeName>
        <fullName evidence="9">Methionyl-tRNA synthetase</fullName>
    </alternativeName>
</protein>
<dbReference type="FunFam" id="2.170.220.10:FF:000002">
    <property type="entry name" value="Methionine--tRNA ligase"/>
    <property type="match status" value="1"/>
</dbReference>
<dbReference type="PANTHER" id="PTHR43326:SF1">
    <property type="entry name" value="METHIONINE--TRNA LIGASE, MITOCHONDRIAL"/>
    <property type="match status" value="1"/>
</dbReference>
<comment type="similarity">
    <text evidence="10">Belongs to the class-I aminoacyl-tRNA synthetase family.</text>
</comment>
<sequence length="517" mass="60221">MKKHFYITTPIYYASGNLHIGHLYTTTLAWTIANYKKLDNFEVKMLTGSDEHGLKIQQKAAEANLDPQQFVDNLVAKYKQLWVDFGIDYDFYSRTSNPKHKQAVKHIFETFVKKGFIYKGSYQGLYSVSDEEFLTETQAKFEKGKYFHPTSGHELITVSEDSYFFKMDLLSNWLSKYISNHPEFLSPQKIVNEMQNNFINKGLEDLSVTRTNIDWGIKLDSDPEHTLYVWLDALCNYITALGYDPNNQKQPLDFDKFWNCKNTQVVHLIGKEIARFHMIYWPIFLKALNLKQPSRIQAHGWIVTPTGKMSKSKNNVVDPYDLLKEFDPEMIKYYLVSQISLGEDGVFDYDRLIDVINADLVNNFGNLVSRTLKMISNKFDSPLIYVNSNNPLDLEIETKIEQSITQYKAYFDTYQIDKALKVAINLASDLNKYIDLTEPWKIQDLNQLSIVLYRLLNGIYAVNLYLSVVLKNKSNQVLKAIGLTKFDFDLITNKSKFDKIKLAEKFMYFPRLKKQIQ</sequence>
<accession>A0A5B7XUE7</accession>
<dbReference type="InterPro" id="IPR033911">
    <property type="entry name" value="MetRS_core"/>
</dbReference>
<dbReference type="InterPro" id="IPR015413">
    <property type="entry name" value="Methionyl/Leucyl_tRNA_Synth"/>
</dbReference>
<dbReference type="InterPro" id="IPR014729">
    <property type="entry name" value="Rossmann-like_a/b/a_fold"/>
</dbReference>
<dbReference type="SUPFAM" id="SSF52374">
    <property type="entry name" value="Nucleotidylyl transferase"/>
    <property type="match status" value="1"/>
</dbReference>
<dbReference type="SUPFAM" id="SSF47323">
    <property type="entry name" value="Anticodon-binding domain of a subclass of class I aminoacyl-tRNA synthetases"/>
    <property type="match status" value="1"/>
</dbReference>
<evidence type="ECO:0000256" key="8">
    <source>
        <dbReference type="ARBA" id="ARBA00023146"/>
    </source>
</evidence>
<evidence type="ECO:0000256" key="3">
    <source>
        <dbReference type="ARBA" id="ARBA00018753"/>
    </source>
</evidence>
<dbReference type="Gene3D" id="3.40.50.620">
    <property type="entry name" value="HUPs"/>
    <property type="match status" value="1"/>
</dbReference>
<dbReference type="KEGG" id="mnh:FG904_00335"/>
<proteinExistence type="inferred from homology"/>
<dbReference type="Gene3D" id="2.170.220.10">
    <property type="match status" value="1"/>
</dbReference>
<dbReference type="EC" id="6.1.1.10" evidence="2"/>
<dbReference type="InterPro" id="IPR009080">
    <property type="entry name" value="tRNAsynth_Ia_anticodon-bd"/>
</dbReference>
<evidence type="ECO:0000313" key="12">
    <source>
        <dbReference type="EMBL" id="QCZ36476.1"/>
    </source>
</evidence>
<dbReference type="PANTHER" id="PTHR43326">
    <property type="entry name" value="METHIONYL-TRNA SYNTHETASE"/>
    <property type="match status" value="1"/>
</dbReference>
<keyword evidence="7 10" id="KW-0648">Protein biosynthesis</keyword>
<dbReference type="GO" id="GO:0004825">
    <property type="term" value="F:methionine-tRNA ligase activity"/>
    <property type="evidence" value="ECO:0007669"/>
    <property type="project" value="UniProtKB-EC"/>
</dbReference>